<accession>F2UJ34</accession>
<dbReference type="STRING" id="946362.F2UJ34"/>
<dbReference type="RefSeq" id="XP_004990822.1">
    <property type="nucleotide sequence ID" value="XM_004990765.1"/>
</dbReference>
<gene>
    <name evidence="3" type="ORF">PTSG_07325</name>
</gene>
<dbReference type="AlphaFoldDB" id="F2UJ34"/>
<name>F2UJ34_SALR5</name>
<feature type="transmembrane region" description="Helical" evidence="2">
    <location>
        <begin position="58"/>
        <end position="75"/>
    </location>
</feature>
<protein>
    <submittedName>
        <fullName evidence="3">Uncharacterized protein</fullName>
    </submittedName>
</protein>
<dbReference type="GeneID" id="16071385"/>
<keyword evidence="2" id="KW-0472">Membrane</keyword>
<reference evidence="3" key="1">
    <citation type="submission" date="2009-08" db="EMBL/GenBank/DDBJ databases">
        <title>Annotation of Salpingoeca rosetta.</title>
        <authorList>
            <consortium name="The Broad Institute Genome Sequencing Platform"/>
            <person name="Russ C."/>
            <person name="Cuomo C."/>
            <person name="Burger G."/>
            <person name="Gray M.W."/>
            <person name="Holland P.W.H."/>
            <person name="King N."/>
            <person name="Lang F.B.F."/>
            <person name="Roger A.J."/>
            <person name="Ruiz-Trillo I."/>
            <person name="Young S.K."/>
            <person name="Zeng Q."/>
            <person name="Gargeya S."/>
            <person name="Alvarado L."/>
            <person name="Berlin A."/>
            <person name="Chapman S.B."/>
            <person name="Chen Z."/>
            <person name="Freedman E."/>
            <person name="Gellesch M."/>
            <person name="Goldberg J."/>
            <person name="Griggs A."/>
            <person name="Gujja S."/>
            <person name="Heilman E."/>
            <person name="Heiman D."/>
            <person name="Howarth C."/>
            <person name="Mehta T."/>
            <person name="Neiman D."/>
            <person name="Pearson M."/>
            <person name="Roberts A."/>
            <person name="Saif S."/>
            <person name="Shea T."/>
            <person name="Shenoy N."/>
            <person name="Sisk P."/>
            <person name="Stolte C."/>
            <person name="Sykes S."/>
            <person name="White J."/>
            <person name="Yandava C."/>
            <person name="Haas B."/>
            <person name="Nusbaum C."/>
            <person name="Birren B."/>
        </authorList>
    </citation>
    <scope>NUCLEOTIDE SEQUENCE [LARGE SCALE GENOMIC DNA]</scope>
    <source>
        <strain evidence="3">ATCC 50818</strain>
    </source>
</reference>
<dbReference type="PANTHER" id="PTHR37713">
    <property type="entry name" value="OS05G0176600 PROTEIN"/>
    <property type="match status" value="1"/>
</dbReference>
<feature type="region of interest" description="Disordered" evidence="1">
    <location>
        <begin position="84"/>
        <end position="122"/>
    </location>
</feature>
<evidence type="ECO:0000313" key="4">
    <source>
        <dbReference type="Proteomes" id="UP000007799"/>
    </source>
</evidence>
<feature type="compositionally biased region" description="Low complexity" evidence="1">
    <location>
        <begin position="106"/>
        <end position="122"/>
    </location>
</feature>
<keyword evidence="2" id="KW-1133">Transmembrane helix</keyword>
<sequence length="122" mass="13076">MDPSNNTGSGGSATMTASGQVRRRRSVPFKFLVPLVYAPALPLVRIAFKKQPVLRQRLFFGLIGAAIMHGTYLLMFDLSLDSSAEATRSGLPPPPSGLPDIYHQNQQPATASSSSSSTQQQS</sequence>
<evidence type="ECO:0000256" key="2">
    <source>
        <dbReference type="SAM" id="Phobius"/>
    </source>
</evidence>
<evidence type="ECO:0000313" key="3">
    <source>
        <dbReference type="EMBL" id="EGD76982.1"/>
    </source>
</evidence>
<keyword evidence="2" id="KW-0812">Transmembrane</keyword>
<feature type="transmembrane region" description="Helical" evidence="2">
    <location>
        <begin position="27"/>
        <end position="46"/>
    </location>
</feature>
<organism evidence="4">
    <name type="scientific">Salpingoeca rosetta (strain ATCC 50818 / BSB-021)</name>
    <dbReference type="NCBI Taxonomy" id="946362"/>
    <lineage>
        <taxon>Eukaryota</taxon>
        <taxon>Choanoflagellata</taxon>
        <taxon>Craspedida</taxon>
        <taxon>Salpingoecidae</taxon>
        <taxon>Salpingoeca</taxon>
    </lineage>
</organism>
<dbReference type="PANTHER" id="PTHR37713:SF1">
    <property type="entry name" value="OS05G0176600 PROTEIN"/>
    <property type="match status" value="1"/>
</dbReference>
<dbReference type="KEGG" id="sre:PTSG_07325"/>
<dbReference type="EMBL" id="GL832976">
    <property type="protein sequence ID" value="EGD76982.1"/>
    <property type="molecule type" value="Genomic_DNA"/>
</dbReference>
<dbReference type="eggNOG" id="ENOG502S7I5">
    <property type="taxonomic scope" value="Eukaryota"/>
</dbReference>
<evidence type="ECO:0000256" key="1">
    <source>
        <dbReference type="SAM" id="MobiDB-lite"/>
    </source>
</evidence>
<dbReference type="InParanoid" id="F2UJ34"/>
<proteinExistence type="predicted"/>
<dbReference type="Proteomes" id="UP000007799">
    <property type="component" value="Unassembled WGS sequence"/>
</dbReference>
<dbReference type="OrthoDB" id="15596at2759"/>
<keyword evidence="4" id="KW-1185">Reference proteome</keyword>